<reference evidence="1 2" key="1">
    <citation type="submission" date="2021-07" db="EMBL/GenBank/DDBJ databases">
        <authorList>
            <consortium name="Genoscope - CEA"/>
            <person name="William W."/>
        </authorList>
    </citation>
    <scope>NUCLEOTIDE SEQUENCE [LARGE SCALE GENOMIC DNA]</scope>
</reference>
<evidence type="ECO:0000313" key="1">
    <source>
        <dbReference type="EMBL" id="CAG7863785.1"/>
    </source>
</evidence>
<organism evidence="1 2">
    <name type="scientific">Brassica campestris</name>
    <name type="common">Field mustard</name>
    <dbReference type="NCBI Taxonomy" id="3711"/>
    <lineage>
        <taxon>Eukaryota</taxon>
        <taxon>Viridiplantae</taxon>
        <taxon>Streptophyta</taxon>
        <taxon>Embryophyta</taxon>
        <taxon>Tracheophyta</taxon>
        <taxon>Spermatophyta</taxon>
        <taxon>Magnoliopsida</taxon>
        <taxon>eudicotyledons</taxon>
        <taxon>Gunneridae</taxon>
        <taxon>Pentapetalae</taxon>
        <taxon>rosids</taxon>
        <taxon>malvids</taxon>
        <taxon>Brassicales</taxon>
        <taxon>Brassicaceae</taxon>
        <taxon>Brassiceae</taxon>
        <taxon>Brassica</taxon>
    </lineage>
</organism>
<dbReference type="EMBL" id="LS974625">
    <property type="protein sequence ID" value="CAG7863785.1"/>
    <property type="molecule type" value="Genomic_DNA"/>
</dbReference>
<evidence type="ECO:0008006" key="3">
    <source>
        <dbReference type="Google" id="ProtNLM"/>
    </source>
</evidence>
<dbReference type="Gramene" id="A09p42520.2_BraZ1">
    <property type="protein sequence ID" value="A09p42520.2_BraZ1.CDS"/>
    <property type="gene ID" value="A09g42520.2_BraZ1"/>
</dbReference>
<dbReference type="AlphaFoldDB" id="A0A8D9CS16"/>
<name>A0A8D9CS16_BRACM</name>
<gene>
    <name evidence="1" type="ORF">BRAPAZ1V2_A09P42520.2</name>
</gene>
<protein>
    <recommendedName>
        <fullName evidence="3">Major facilitator superfamily (MFS) profile domain-containing protein</fullName>
    </recommendedName>
</protein>
<dbReference type="Proteomes" id="UP000694005">
    <property type="component" value="Chromosome A09"/>
</dbReference>
<proteinExistence type="predicted"/>
<sequence length="84" mass="8920">MGSRESRMMGSSKVISDSSIYVFVCGLIAPLSHIQFGFTCDYYSPTEAAITKDLGLTTESEYFMFGSLSNEGGMVGAIASGQNA</sequence>
<accession>A0A8D9CS16</accession>
<evidence type="ECO:0000313" key="2">
    <source>
        <dbReference type="Proteomes" id="UP000694005"/>
    </source>
</evidence>